<protein>
    <submittedName>
        <fullName evidence="3">Uncharacterized protein</fullName>
    </submittedName>
</protein>
<reference evidence="3 4" key="1">
    <citation type="journal article" date="2010" name="Cell">
        <title>The genome of Naegleria gruberi illuminates early eukaryotic versatility.</title>
        <authorList>
            <person name="Fritz-Laylin L.K."/>
            <person name="Prochnik S.E."/>
            <person name="Ginger M.L."/>
            <person name="Dacks J.B."/>
            <person name="Carpenter M.L."/>
            <person name="Field M.C."/>
            <person name="Kuo A."/>
            <person name="Paredez A."/>
            <person name="Chapman J."/>
            <person name="Pham J."/>
            <person name="Shu S."/>
            <person name="Neupane R."/>
            <person name="Cipriano M."/>
            <person name="Mancuso J."/>
            <person name="Tu H."/>
            <person name="Salamov A."/>
            <person name="Lindquist E."/>
            <person name="Shapiro H."/>
            <person name="Lucas S."/>
            <person name="Grigoriev I.V."/>
            <person name="Cande W.Z."/>
            <person name="Fulton C."/>
            <person name="Rokhsar D.S."/>
            <person name="Dawson S.C."/>
        </authorList>
    </citation>
    <scope>NUCLEOTIDE SEQUENCE [LARGE SCALE GENOMIC DNA]</scope>
    <source>
        <strain evidence="3 4">NEG-M</strain>
    </source>
</reference>
<dbReference type="PIRSF" id="PIRSF005715">
    <property type="entry name" value="VPS45_Sec1"/>
    <property type="match status" value="1"/>
</dbReference>
<dbReference type="PANTHER" id="PTHR11679">
    <property type="entry name" value="VESICLE PROTEIN SORTING-ASSOCIATED"/>
    <property type="match status" value="1"/>
</dbReference>
<dbReference type="Pfam" id="PF00995">
    <property type="entry name" value="Sec1"/>
    <property type="match status" value="1"/>
</dbReference>
<dbReference type="Gene3D" id="3.90.830.10">
    <property type="entry name" value="Syntaxin Binding Protein 1, Chain A, domain 2"/>
    <property type="match status" value="1"/>
</dbReference>
<organism evidence="4">
    <name type="scientific">Naegleria gruberi</name>
    <name type="common">Amoeba</name>
    <dbReference type="NCBI Taxonomy" id="5762"/>
    <lineage>
        <taxon>Eukaryota</taxon>
        <taxon>Discoba</taxon>
        <taxon>Heterolobosea</taxon>
        <taxon>Tetramitia</taxon>
        <taxon>Eutetramitia</taxon>
        <taxon>Vahlkampfiidae</taxon>
        <taxon>Naegleria</taxon>
    </lineage>
</organism>
<dbReference type="InterPro" id="IPR027482">
    <property type="entry name" value="Sec1-like_dom2"/>
</dbReference>
<evidence type="ECO:0000256" key="1">
    <source>
        <dbReference type="ARBA" id="ARBA00009884"/>
    </source>
</evidence>
<dbReference type="FunCoup" id="D2VP99">
    <property type="interactions" value="240"/>
</dbReference>
<dbReference type="Gene3D" id="1.25.40.60">
    <property type="match status" value="1"/>
</dbReference>
<dbReference type="InterPro" id="IPR036045">
    <property type="entry name" value="Sec1-like_sf"/>
</dbReference>
<sequence length="641" mass="72684">MSRSTGITSLNIREKVKASLLKVLEGVGEKDQWKVLIVDDNAMQVISSACKVSDLMVKNVTIIESLSKKRQPFPTMDAIYFVSPTKSSVEKVIEDYNTPNKPTYGNAHLLFTSRLPESLMEEISRSRLHARVKTLSEVNIDFLAVERPIFTFKQQNDIQRMLDVDNREKEKYANQIADQLYTFFLTSGFAPYVRYASDSVVSKTAASRLYDLIAKSKGLTKDKSIVLIVDRTEDINAPLLHEFTYQAMTYDLVKVSPLDNIYSYSFTSGDKQQKTKRVLLDEQYDPVWERFRHVHFAELGKELQKEIDQFLNEHQDISNAQKKEVGKKLEAAEMSDMIRKLPQYQKNLSMYSMHKQINKDLLTIFREQSLSKIAIEEQNMATGESPEGQKATTKELMTTIGAILSNNSVDDENKMRLIMLFVIFNQGKMDDKKDKLCRMARLTDERIDTINNLAALIKSSKSGFSSKLSKFFDSFKKSGGSDKEVGYQLSRYTPKIKELAEKCMTGKLETENYPYINDPPSNFKLSNKDTGKASTASSSKTSSSRSESTTSDLRSKKTGGPTWNKKKGGSEPEETTISTTTSTKIDNSMKMFVFVIGGMTHSETRSCYELMSEHSMDVFFGSTSILTPQSFLEKLSELRTL</sequence>
<dbReference type="Gene3D" id="3.40.50.2060">
    <property type="match status" value="1"/>
</dbReference>
<keyword evidence="4" id="KW-1185">Reference proteome</keyword>
<dbReference type="KEGG" id="ngr:NAEGRDRAFT_80728"/>
<dbReference type="Proteomes" id="UP000006671">
    <property type="component" value="Unassembled WGS sequence"/>
</dbReference>
<name>D2VP99_NAEGR</name>
<evidence type="ECO:0000313" key="3">
    <source>
        <dbReference type="EMBL" id="EFC41394.1"/>
    </source>
</evidence>
<feature type="region of interest" description="Disordered" evidence="2">
    <location>
        <begin position="519"/>
        <end position="582"/>
    </location>
</feature>
<comment type="similarity">
    <text evidence="1">Belongs to the STXBP/unc-18/SEC1 family.</text>
</comment>
<feature type="compositionally biased region" description="Low complexity" evidence="2">
    <location>
        <begin position="534"/>
        <end position="551"/>
    </location>
</feature>
<dbReference type="RefSeq" id="XP_002674138.1">
    <property type="nucleotide sequence ID" value="XM_002674092.1"/>
</dbReference>
<dbReference type="GO" id="GO:0016192">
    <property type="term" value="P:vesicle-mediated transport"/>
    <property type="evidence" value="ECO:0007669"/>
    <property type="project" value="InterPro"/>
</dbReference>
<proteinExistence type="inferred from homology"/>
<dbReference type="Gene3D" id="3.40.50.1910">
    <property type="match status" value="1"/>
</dbReference>
<dbReference type="InterPro" id="IPR001619">
    <property type="entry name" value="Sec1-like"/>
</dbReference>
<dbReference type="InterPro" id="IPR043154">
    <property type="entry name" value="Sec-1-like_dom1"/>
</dbReference>
<accession>D2VP99</accession>
<dbReference type="OMA" id="LSTCVRM"/>
<dbReference type="eggNOG" id="KOG1300">
    <property type="taxonomic scope" value="Eukaryota"/>
</dbReference>
<dbReference type="VEuPathDB" id="AmoebaDB:NAEGRDRAFT_80728"/>
<dbReference type="InterPro" id="IPR043127">
    <property type="entry name" value="Sec-1-like_dom3a"/>
</dbReference>
<dbReference type="STRING" id="5762.D2VP99"/>
<dbReference type="AlphaFoldDB" id="D2VP99"/>
<dbReference type="OrthoDB" id="2228at2759"/>
<evidence type="ECO:0000256" key="2">
    <source>
        <dbReference type="SAM" id="MobiDB-lite"/>
    </source>
</evidence>
<dbReference type="GeneID" id="8850685"/>
<dbReference type="InParanoid" id="D2VP99"/>
<gene>
    <name evidence="3" type="ORF">NAEGRDRAFT_80728</name>
</gene>
<dbReference type="EMBL" id="GG738886">
    <property type="protein sequence ID" value="EFC41394.1"/>
    <property type="molecule type" value="Genomic_DNA"/>
</dbReference>
<dbReference type="SUPFAM" id="SSF56815">
    <property type="entry name" value="Sec1/munc18-like (SM) proteins"/>
    <property type="match status" value="1"/>
</dbReference>
<evidence type="ECO:0000313" key="4">
    <source>
        <dbReference type="Proteomes" id="UP000006671"/>
    </source>
</evidence>